<reference evidence="2 3" key="1">
    <citation type="journal article" date="2009" name="PLoS Genet.">
        <title>The genome of Nectria haematococca: contribution of supernumerary chromosomes to gene expansion.</title>
        <authorList>
            <person name="Coleman J.J."/>
            <person name="Rounsley S.D."/>
            <person name="Rodriguez-Carres M."/>
            <person name="Kuo A."/>
            <person name="Wasmann C.C."/>
            <person name="Grimwood J."/>
            <person name="Schmutz J."/>
            <person name="Taga M."/>
            <person name="White G.J."/>
            <person name="Zhou S."/>
            <person name="Schwartz D.C."/>
            <person name="Freitag M."/>
            <person name="Ma L.J."/>
            <person name="Danchin E.G."/>
            <person name="Henrissat B."/>
            <person name="Coutinho P.M."/>
            <person name="Nelson D.R."/>
            <person name="Straney D."/>
            <person name="Napoli C.A."/>
            <person name="Barker B.M."/>
            <person name="Gribskov M."/>
            <person name="Rep M."/>
            <person name="Kroken S."/>
            <person name="Molnar I."/>
            <person name="Rensing C."/>
            <person name="Kennell J.C."/>
            <person name="Zamora J."/>
            <person name="Farman M.L."/>
            <person name="Selker E.U."/>
            <person name="Salamov A."/>
            <person name="Shapiro H."/>
            <person name="Pangilinan J."/>
            <person name="Lindquist E."/>
            <person name="Lamers C."/>
            <person name="Grigoriev I.V."/>
            <person name="Geiser D.M."/>
            <person name="Covert S.F."/>
            <person name="Temporini E."/>
            <person name="Vanetten H.D."/>
        </authorList>
    </citation>
    <scope>NUCLEOTIDE SEQUENCE [LARGE SCALE GENOMIC DNA]</scope>
    <source>
        <strain evidence="3">ATCC MYA-4622 / CBS 123669 / FGSC 9596 / NRRL 45880 / 77-13-4</strain>
    </source>
</reference>
<evidence type="ECO:0000313" key="2">
    <source>
        <dbReference type="EMBL" id="EEU41516.1"/>
    </source>
</evidence>
<keyword evidence="1" id="KW-0812">Transmembrane</keyword>
<dbReference type="Proteomes" id="UP000005206">
    <property type="component" value="Chromosome 12"/>
</dbReference>
<gene>
    <name evidence="2" type="ORF">NECHADRAFT_87676</name>
</gene>
<protein>
    <submittedName>
        <fullName evidence="2">Uncharacterized protein</fullName>
    </submittedName>
</protein>
<keyword evidence="1" id="KW-1133">Transmembrane helix</keyword>
<evidence type="ECO:0000313" key="3">
    <source>
        <dbReference type="Proteomes" id="UP000005206"/>
    </source>
</evidence>
<sequence>MDFEMDFETRQSVNKALTNLTMNLEWLNRLPLACNTTADQTANWRFWYWANSNGPIDFGRCVFECPSYEAFWIILIIVTINAAFCDSQLNGFKKSNQELPANTANSPLTTFNSDALPKRHGPCWMQRHLKSRPWIVVVTNLCFLMAILVMLEGFAVLLTAWRFSIFFLQLTFPAWEPRALAFLAYSPVWIIILLPWAGVLCTGHFLLKVQFNLMSELINLYCENPKKTVKNEDVELGDLVDGEEDDTCPPVYEGWQQTELRAV</sequence>
<proteinExistence type="predicted"/>
<dbReference type="KEGG" id="nhe:NECHADRAFT_87676"/>
<dbReference type="GeneID" id="9671430"/>
<feature type="transmembrane region" description="Helical" evidence="1">
    <location>
        <begin position="70"/>
        <end position="89"/>
    </location>
</feature>
<dbReference type="OrthoDB" id="5075587at2759"/>
<dbReference type="RefSeq" id="XP_003047229.1">
    <property type="nucleotide sequence ID" value="XM_003047183.1"/>
</dbReference>
<dbReference type="EMBL" id="GG698907">
    <property type="protein sequence ID" value="EEU41516.1"/>
    <property type="molecule type" value="Genomic_DNA"/>
</dbReference>
<accession>C7Z2Q0</accession>
<dbReference type="AlphaFoldDB" id="C7Z2Q0"/>
<organism evidence="2 3">
    <name type="scientific">Fusarium vanettenii (strain ATCC MYA-4622 / CBS 123669 / FGSC 9596 / NRRL 45880 / 77-13-4)</name>
    <name type="common">Fusarium solani subsp. pisi</name>
    <dbReference type="NCBI Taxonomy" id="660122"/>
    <lineage>
        <taxon>Eukaryota</taxon>
        <taxon>Fungi</taxon>
        <taxon>Dikarya</taxon>
        <taxon>Ascomycota</taxon>
        <taxon>Pezizomycotina</taxon>
        <taxon>Sordariomycetes</taxon>
        <taxon>Hypocreomycetidae</taxon>
        <taxon>Hypocreales</taxon>
        <taxon>Nectriaceae</taxon>
        <taxon>Fusarium</taxon>
        <taxon>Fusarium solani species complex</taxon>
        <taxon>Fusarium vanettenii</taxon>
    </lineage>
</organism>
<keyword evidence="1" id="KW-0472">Membrane</keyword>
<keyword evidence="3" id="KW-1185">Reference proteome</keyword>
<feature type="transmembrane region" description="Helical" evidence="1">
    <location>
        <begin position="134"/>
        <end position="161"/>
    </location>
</feature>
<name>C7Z2Q0_FUSV7</name>
<dbReference type="InParanoid" id="C7Z2Q0"/>
<feature type="transmembrane region" description="Helical" evidence="1">
    <location>
        <begin position="181"/>
        <end position="207"/>
    </location>
</feature>
<dbReference type="HOGENOM" id="CLU_1058017_0_0_1"/>
<evidence type="ECO:0000256" key="1">
    <source>
        <dbReference type="SAM" id="Phobius"/>
    </source>
</evidence>
<dbReference type="VEuPathDB" id="FungiDB:NECHADRAFT_87676"/>